<dbReference type="EMBL" id="HBIZ01030068">
    <property type="protein sequence ID" value="CAE0766555.1"/>
    <property type="molecule type" value="Transcribed_RNA"/>
</dbReference>
<feature type="compositionally biased region" description="Basic and acidic residues" evidence="1">
    <location>
        <begin position="33"/>
        <end position="47"/>
    </location>
</feature>
<accession>A0A7S4BJ01</accession>
<evidence type="ECO:0000256" key="1">
    <source>
        <dbReference type="SAM" id="MobiDB-lite"/>
    </source>
</evidence>
<feature type="region of interest" description="Disordered" evidence="1">
    <location>
        <begin position="307"/>
        <end position="344"/>
    </location>
</feature>
<feature type="region of interest" description="Disordered" evidence="1">
    <location>
        <begin position="24"/>
        <end position="62"/>
    </location>
</feature>
<evidence type="ECO:0000313" key="2">
    <source>
        <dbReference type="EMBL" id="CAE0766555.1"/>
    </source>
</evidence>
<reference evidence="2" key="1">
    <citation type="submission" date="2021-01" db="EMBL/GenBank/DDBJ databases">
        <authorList>
            <person name="Corre E."/>
            <person name="Pelletier E."/>
            <person name="Niang G."/>
            <person name="Scheremetjew M."/>
            <person name="Finn R."/>
            <person name="Kale V."/>
            <person name="Holt S."/>
            <person name="Cochrane G."/>
            <person name="Meng A."/>
            <person name="Brown T."/>
            <person name="Cohen L."/>
        </authorList>
    </citation>
    <scope>NUCLEOTIDE SEQUENCE</scope>
    <source>
        <strain evidence="2">CCMP645</strain>
    </source>
</reference>
<sequence length="473" mass="49973">MQNVQPCSKSSSCKTEMNRLRHSLSFTARSGRALKESPEVAVHEHQQKPSKPHMGAKVRTRRSWSIRSGLLPFKCKARNEVGAMHGSLRESQRGFGLPASGSSRSSDASANAPSQRKSAPREQESLAWYPRGVCSKEEAECEAAMPREGDRRMQRSSSFAIAQLSVTEQRHAEQAPQPTVDGSGGQSDSTRSDGDCLVEVAVASAEATTSAAEATAAKRPPRPPALQMPPPAVRLALRSPASRVEGSSTARRRGASPCPSPSRRPLARSEHLRASDALRSPSRSASPGTMHFERKFVIGGESSPTCAPSPFRLTPSTSCEAAGASMQSPTPPSPRQTILSASAPSSLESSVSNCKAHDCHAEARRAAHVPCDAKHAGCVLTFEAADSPKSAGAVLAHGAVGGGGCGDTSAAATTTGALTATTTGAATAVVRRDATTLPAQTWWWREETMEAYLHETLEMRRTHSQRQLAAGGE</sequence>
<feature type="region of interest" description="Disordered" evidence="1">
    <location>
        <begin position="168"/>
        <end position="193"/>
    </location>
</feature>
<proteinExistence type="predicted"/>
<protein>
    <submittedName>
        <fullName evidence="2">Uncharacterized protein</fullName>
    </submittedName>
</protein>
<gene>
    <name evidence="2" type="ORF">PCAR00345_LOCUS19167</name>
</gene>
<feature type="region of interest" description="Disordered" evidence="1">
    <location>
        <begin position="86"/>
        <end position="125"/>
    </location>
</feature>
<organism evidence="2">
    <name type="scientific">Chrysotila carterae</name>
    <name type="common">Marine alga</name>
    <name type="synonym">Syracosphaera carterae</name>
    <dbReference type="NCBI Taxonomy" id="13221"/>
    <lineage>
        <taxon>Eukaryota</taxon>
        <taxon>Haptista</taxon>
        <taxon>Haptophyta</taxon>
        <taxon>Prymnesiophyceae</taxon>
        <taxon>Isochrysidales</taxon>
        <taxon>Isochrysidaceae</taxon>
        <taxon>Chrysotila</taxon>
    </lineage>
</organism>
<feature type="compositionally biased region" description="Basic and acidic residues" evidence="1">
    <location>
        <begin position="267"/>
        <end position="276"/>
    </location>
</feature>
<name>A0A7S4BJ01_CHRCT</name>
<feature type="compositionally biased region" description="Pro residues" evidence="1">
    <location>
        <begin position="222"/>
        <end position="232"/>
    </location>
</feature>
<feature type="region of interest" description="Disordered" evidence="1">
    <location>
        <begin position="209"/>
        <end position="290"/>
    </location>
</feature>
<dbReference type="AlphaFoldDB" id="A0A7S4BJ01"/>
<feature type="compositionally biased region" description="Low complexity" evidence="1">
    <location>
        <begin position="99"/>
        <end position="114"/>
    </location>
</feature>
<feature type="compositionally biased region" description="Basic residues" evidence="1">
    <location>
        <begin position="48"/>
        <end position="62"/>
    </location>
</feature>